<evidence type="ECO:0000313" key="2">
    <source>
        <dbReference type="Proteomes" id="UP001225644"/>
    </source>
</evidence>
<comment type="caution">
    <text evidence="1">The sequence shown here is derived from an EMBL/GenBank/DDBJ whole genome shotgun (WGS) entry which is preliminary data.</text>
</comment>
<gene>
    <name evidence="1" type="ORF">J2Z49_001307</name>
</gene>
<sequence length="68" mass="7560">MHPGVVRRTADECPCPGRAGRHSFAGLRSVFAAVDEEYLRSEEMCRPASKSRLTWGAAIDRLSPLIHH</sequence>
<dbReference type="Proteomes" id="UP001225644">
    <property type="component" value="Unassembled WGS sequence"/>
</dbReference>
<name>A0ABU0B1R4_9FIRM</name>
<proteinExistence type="predicted"/>
<dbReference type="EMBL" id="JAUSUX010000008">
    <property type="protein sequence ID" value="MDQ0286195.1"/>
    <property type="molecule type" value="Genomic_DNA"/>
</dbReference>
<evidence type="ECO:0000313" key="1">
    <source>
        <dbReference type="EMBL" id="MDQ0286195.1"/>
    </source>
</evidence>
<evidence type="ECO:0008006" key="3">
    <source>
        <dbReference type="Google" id="ProtNLM"/>
    </source>
</evidence>
<keyword evidence="2" id="KW-1185">Reference proteome</keyword>
<accession>A0ABU0B1R4</accession>
<reference evidence="1 2" key="1">
    <citation type="submission" date="2023-07" db="EMBL/GenBank/DDBJ databases">
        <title>Genomic Encyclopedia of Type Strains, Phase IV (KMG-IV): sequencing the most valuable type-strain genomes for metagenomic binning, comparative biology and taxonomic classification.</title>
        <authorList>
            <person name="Goeker M."/>
        </authorList>
    </citation>
    <scope>NUCLEOTIDE SEQUENCE [LARGE SCALE GENOMIC DNA]</scope>
    <source>
        <strain evidence="1 2">DSM 12396</strain>
    </source>
</reference>
<organism evidence="1 2">
    <name type="scientific">Desulfofundulus luciae</name>
    <dbReference type="NCBI Taxonomy" id="74702"/>
    <lineage>
        <taxon>Bacteria</taxon>
        <taxon>Bacillati</taxon>
        <taxon>Bacillota</taxon>
        <taxon>Clostridia</taxon>
        <taxon>Eubacteriales</taxon>
        <taxon>Peptococcaceae</taxon>
        <taxon>Desulfofundulus</taxon>
    </lineage>
</organism>
<protein>
    <recommendedName>
        <fullName evidence="3">Transposase</fullName>
    </recommendedName>
</protein>